<evidence type="ECO:0000313" key="2">
    <source>
        <dbReference type="Proteomes" id="UP001145114"/>
    </source>
</evidence>
<organism evidence="1 2">
    <name type="scientific">Spiromyces aspiralis</name>
    <dbReference type="NCBI Taxonomy" id="68401"/>
    <lineage>
        <taxon>Eukaryota</taxon>
        <taxon>Fungi</taxon>
        <taxon>Fungi incertae sedis</taxon>
        <taxon>Zoopagomycota</taxon>
        <taxon>Kickxellomycotina</taxon>
        <taxon>Kickxellomycetes</taxon>
        <taxon>Kickxellales</taxon>
        <taxon>Kickxellaceae</taxon>
        <taxon>Spiromyces</taxon>
    </lineage>
</organism>
<dbReference type="EMBL" id="JAMZIH010000058">
    <property type="protein sequence ID" value="KAJ1680070.1"/>
    <property type="molecule type" value="Genomic_DNA"/>
</dbReference>
<comment type="caution">
    <text evidence="1">The sequence shown here is derived from an EMBL/GenBank/DDBJ whole genome shotgun (WGS) entry which is preliminary data.</text>
</comment>
<protein>
    <submittedName>
        <fullName evidence="1">Uncharacterized protein</fullName>
    </submittedName>
</protein>
<evidence type="ECO:0000313" key="1">
    <source>
        <dbReference type="EMBL" id="KAJ1680070.1"/>
    </source>
</evidence>
<dbReference type="Proteomes" id="UP001145114">
    <property type="component" value="Unassembled WGS sequence"/>
</dbReference>
<reference evidence="1" key="1">
    <citation type="submission" date="2022-06" db="EMBL/GenBank/DDBJ databases">
        <title>Phylogenomic reconstructions and comparative analyses of Kickxellomycotina fungi.</title>
        <authorList>
            <person name="Reynolds N.K."/>
            <person name="Stajich J.E."/>
            <person name="Barry K."/>
            <person name="Grigoriev I.V."/>
            <person name="Crous P."/>
            <person name="Smith M.E."/>
        </authorList>
    </citation>
    <scope>NUCLEOTIDE SEQUENCE</scope>
    <source>
        <strain evidence="1">RSA 2271</strain>
    </source>
</reference>
<accession>A0ACC1HVK5</accession>
<sequence length="310" mass="34514">MRAVLKIHWCRSEAASEIRAHCRVLQLGLPYVPQLRFAGIIRNSSDLHGEVLLIENAGVNIGFYSISSGETQKLIDIFAGYIGLILEASTGVGGISVMHRDISMANLLVHRHEPRIIDWGCGIAYPSSHDGSPPPLGQSVTGTTPYMSVRTLCQQAKHSHVDDLESVFLVYSHCLCQNYGNRDTPWYKEMWHGSTELSHLLDKRRLWLASQDSYLSMMDLKRCPSVLSSLAMRLYSLLFDQNLYGQVDDLAKRPDDPRLTYLTAAKWADAIHSITKDITLKGPMPCLDRLRSFASSSSPPTEPASAADRS</sequence>
<proteinExistence type="predicted"/>
<keyword evidence="2" id="KW-1185">Reference proteome</keyword>
<gene>
    <name evidence="1" type="ORF">EV182_000751</name>
</gene>
<name>A0ACC1HVK5_9FUNG</name>